<protein>
    <submittedName>
        <fullName evidence="1">8427_t:CDS:1</fullName>
    </submittedName>
</protein>
<gene>
    <name evidence="1" type="ORF">SCALOS_LOCUS8809</name>
</gene>
<sequence length="56" mass="6552">LKREAMTYSFLKYDSWSIHLAIKKDESQTVLLPTKISQVLIDCIDCDISRFRTTKT</sequence>
<reference evidence="1" key="1">
    <citation type="submission" date="2021-06" db="EMBL/GenBank/DDBJ databases">
        <authorList>
            <person name="Kallberg Y."/>
            <person name="Tangrot J."/>
            <person name="Rosling A."/>
        </authorList>
    </citation>
    <scope>NUCLEOTIDE SEQUENCE</scope>
    <source>
        <strain evidence="1">AU212A</strain>
    </source>
</reference>
<dbReference type="Proteomes" id="UP000789860">
    <property type="component" value="Unassembled WGS sequence"/>
</dbReference>
<evidence type="ECO:0000313" key="1">
    <source>
        <dbReference type="EMBL" id="CAG8655077.1"/>
    </source>
</evidence>
<evidence type="ECO:0000313" key="2">
    <source>
        <dbReference type="Proteomes" id="UP000789860"/>
    </source>
</evidence>
<organism evidence="1 2">
    <name type="scientific">Scutellospora calospora</name>
    <dbReference type="NCBI Taxonomy" id="85575"/>
    <lineage>
        <taxon>Eukaryota</taxon>
        <taxon>Fungi</taxon>
        <taxon>Fungi incertae sedis</taxon>
        <taxon>Mucoromycota</taxon>
        <taxon>Glomeromycotina</taxon>
        <taxon>Glomeromycetes</taxon>
        <taxon>Diversisporales</taxon>
        <taxon>Gigasporaceae</taxon>
        <taxon>Scutellospora</taxon>
    </lineage>
</organism>
<dbReference type="EMBL" id="CAJVPM010024753">
    <property type="protein sequence ID" value="CAG8655077.1"/>
    <property type="molecule type" value="Genomic_DNA"/>
</dbReference>
<name>A0ACA9NHD3_9GLOM</name>
<keyword evidence="2" id="KW-1185">Reference proteome</keyword>
<feature type="non-terminal residue" evidence="1">
    <location>
        <position position="1"/>
    </location>
</feature>
<comment type="caution">
    <text evidence="1">The sequence shown here is derived from an EMBL/GenBank/DDBJ whole genome shotgun (WGS) entry which is preliminary data.</text>
</comment>
<proteinExistence type="predicted"/>
<accession>A0ACA9NHD3</accession>